<dbReference type="AlphaFoldDB" id="A0A448WIS2"/>
<evidence type="ECO:0000313" key="3">
    <source>
        <dbReference type="Proteomes" id="UP000784294"/>
    </source>
</evidence>
<evidence type="ECO:0000313" key="2">
    <source>
        <dbReference type="EMBL" id="VEL12741.1"/>
    </source>
</evidence>
<dbReference type="OrthoDB" id="7837562at2759"/>
<evidence type="ECO:0008006" key="4">
    <source>
        <dbReference type="Google" id="ProtNLM"/>
    </source>
</evidence>
<sequence length="96" mass="10961">MYVCVRVCLRLLAILCASVWRHAEIWPECRSSMATTDIIPPMSKALAVKAKRELREDPKTISAHMTSIRRWATSVPHIEFHFGKLLPSKTTPARFV</sequence>
<gene>
    <name evidence="2" type="ORF">PXEA_LOCUS6181</name>
</gene>
<feature type="signal peptide" evidence="1">
    <location>
        <begin position="1"/>
        <end position="23"/>
    </location>
</feature>
<name>A0A448WIS2_9PLAT</name>
<keyword evidence="3" id="KW-1185">Reference proteome</keyword>
<keyword evidence="1" id="KW-0732">Signal</keyword>
<comment type="caution">
    <text evidence="2">The sequence shown here is derived from an EMBL/GenBank/DDBJ whole genome shotgun (WGS) entry which is preliminary data.</text>
</comment>
<evidence type="ECO:0000256" key="1">
    <source>
        <dbReference type="SAM" id="SignalP"/>
    </source>
</evidence>
<protein>
    <recommendedName>
        <fullName evidence="4">Secreted protein</fullName>
    </recommendedName>
</protein>
<proteinExistence type="predicted"/>
<feature type="chain" id="PRO_5019193319" description="Secreted protein" evidence="1">
    <location>
        <begin position="24"/>
        <end position="96"/>
    </location>
</feature>
<dbReference type="Proteomes" id="UP000784294">
    <property type="component" value="Unassembled WGS sequence"/>
</dbReference>
<organism evidence="2 3">
    <name type="scientific">Protopolystoma xenopodis</name>
    <dbReference type="NCBI Taxonomy" id="117903"/>
    <lineage>
        <taxon>Eukaryota</taxon>
        <taxon>Metazoa</taxon>
        <taxon>Spiralia</taxon>
        <taxon>Lophotrochozoa</taxon>
        <taxon>Platyhelminthes</taxon>
        <taxon>Monogenea</taxon>
        <taxon>Polyopisthocotylea</taxon>
        <taxon>Polystomatidea</taxon>
        <taxon>Polystomatidae</taxon>
        <taxon>Protopolystoma</taxon>
    </lineage>
</organism>
<dbReference type="EMBL" id="CAAALY010015681">
    <property type="protein sequence ID" value="VEL12741.1"/>
    <property type="molecule type" value="Genomic_DNA"/>
</dbReference>
<accession>A0A448WIS2</accession>
<reference evidence="2" key="1">
    <citation type="submission" date="2018-11" db="EMBL/GenBank/DDBJ databases">
        <authorList>
            <consortium name="Pathogen Informatics"/>
        </authorList>
    </citation>
    <scope>NUCLEOTIDE SEQUENCE</scope>
</reference>